<dbReference type="EMBL" id="MPKA01000042">
    <property type="protein sequence ID" value="OLU47788.1"/>
    <property type="molecule type" value="Genomic_DNA"/>
</dbReference>
<reference evidence="3 4" key="1">
    <citation type="submission" date="2016-11" db="EMBL/GenBank/DDBJ databases">
        <title>Description of two novel members of the family Erysipelotrichaceae: Ileibacterium lipovorans gen. nov., sp. nov. and Dubosiella newyorkensis, gen. nov., sp. nov.</title>
        <authorList>
            <person name="Cox L.M."/>
            <person name="Sohn J."/>
            <person name="Tyrrell K.L."/>
            <person name="Citron D.M."/>
            <person name="Lawson P.A."/>
            <person name="Patel N.B."/>
            <person name="Iizumi T."/>
            <person name="Perez-Perez G.I."/>
            <person name="Goldstein E.J."/>
            <person name="Blaser M.J."/>
        </authorList>
    </citation>
    <scope>NUCLEOTIDE SEQUENCE [LARGE SCALE GENOMIC DNA]</scope>
    <source>
        <strain evidence="3 4">NYU-BL-A4</strain>
    </source>
</reference>
<dbReference type="Pfam" id="PF06026">
    <property type="entry name" value="Rib_5-P_isom_A"/>
    <property type="match status" value="1"/>
</dbReference>
<evidence type="ECO:0000313" key="4">
    <source>
        <dbReference type="Proteomes" id="UP000186705"/>
    </source>
</evidence>
<dbReference type="GO" id="GO:0009052">
    <property type="term" value="P:pentose-phosphate shunt, non-oxidative branch"/>
    <property type="evidence" value="ECO:0007669"/>
    <property type="project" value="InterPro"/>
</dbReference>
<evidence type="ECO:0000313" key="3">
    <source>
        <dbReference type="EMBL" id="OLU47788.1"/>
    </source>
</evidence>
<dbReference type="STRING" id="1862672.BO225_01575"/>
<evidence type="ECO:0000256" key="2">
    <source>
        <dbReference type="NCBIfam" id="TIGR00021"/>
    </source>
</evidence>
<dbReference type="GeneID" id="78274636"/>
<keyword evidence="4" id="KW-1185">Reference proteome</keyword>
<dbReference type="SUPFAM" id="SSF100950">
    <property type="entry name" value="NagB/RpiA/CoA transferase-like"/>
    <property type="match status" value="1"/>
</dbReference>
<dbReference type="OrthoDB" id="5870696at2"/>
<dbReference type="Gene3D" id="3.40.50.1360">
    <property type="match status" value="1"/>
</dbReference>
<gene>
    <name evidence="3" type="ORF">BO225_01575</name>
</gene>
<dbReference type="PANTHER" id="PTHR11934:SF0">
    <property type="entry name" value="RIBOSE-5-PHOSPHATE ISOMERASE"/>
    <property type="match status" value="1"/>
</dbReference>
<dbReference type="Proteomes" id="UP000186705">
    <property type="component" value="Unassembled WGS sequence"/>
</dbReference>
<protein>
    <recommendedName>
        <fullName evidence="2">Ribose 5-phosphate isomerase A</fullName>
        <ecNumber evidence="2">5.3.1.6</ecNumber>
    </recommendedName>
</protein>
<organism evidence="3 4">
    <name type="scientific">Dubosiella newyorkensis</name>
    <dbReference type="NCBI Taxonomy" id="1862672"/>
    <lineage>
        <taxon>Bacteria</taxon>
        <taxon>Bacillati</taxon>
        <taxon>Bacillota</taxon>
        <taxon>Erysipelotrichia</taxon>
        <taxon>Erysipelotrichales</taxon>
        <taxon>Erysipelotrichaceae</taxon>
        <taxon>Dubosiella</taxon>
    </lineage>
</organism>
<evidence type="ECO:0000256" key="1">
    <source>
        <dbReference type="ARBA" id="ARBA00023235"/>
    </source>
</evidence>
<sequence>MKRKCAEQAYELIKEGMTIGLGAGETIEYLIEFINMGTTNVKVVSPSMKTALLCKRHGIEVIPTWLCEHIDIAFDGCNQIDKSLQCIKTLGALHTQEKMIGAMADQYIILADENKFVEQVDFQVPLAVEILKDGFSYVLKTLFDMGLRAKARITNDKDGYVITDGGNLIVDVDFQSVKDPIETNKAICNILGVIDTSLFCDQVTKALIAKVDGSVITIQK</sequence>
<dbReference type="Gene3D" id="3.30.70.260">
    <property type="match status" value="1"/>
</dbReference>
<dbReference type="PANTHER" id="PTHR11934">
    <property type="entry name" value="RIBOSE-5-PHOSPHATE ISOMERASE"/>
    <property type="match status" value="1"/>
</dbReference>
<accession>A0A1U7NQ79</accession>
<dbReference type="InterPro" id="IPR004788">
    <property type="entry name" value="Ribose5P_isomerase_type_A"/>
</dbReference>
<dbReference type="GO" id="GO:0004751">
    <property type="term" value="F:ribose-5-phosphate isomerase activity"/>
    <property type="evidence" value="ECO:0007669"/>
    <property type="project" value="UniProtKB-UniRule"/>
</dbReference>
<dbReference type="NCBIfam" id="TIGR00021">
    <property type="entry name" value="rpiA"/>
    <property type="match status" value="1"/>
</dbReference>
<dbReference type="AlphaFoldDB" id="A0A1U7NQ79"/>
<dbReference type="EC" id="5.3.1.6" evidence="2"/>
<comment type="caution">
    <text evidence="3">The sequence shown here is derived from an EMBL/GenBank/DDBJ whole genome shotgun (WGS) entry which is preliminary data.</text>
</comment>
<dbReference type="InterPro" id="IPR037171">
    <property type="entry name" value="NagB/RpiA_transferase-like"/>
</dbReference>
<dbReference type="SUPFAM" id="SSF75445">
    <property type="entry name" value="D-ribose-5-phosphate isomerase (RpiA), lid domain"/>
    <property type="match status" value="1"/>
</dbReference>
<keyword evidence="1 3" id="KW-0413">Isomerase</keyword>
<name>A0A1U7NQ79_9FIRM</name>
<proteinExistence type="predicted"/>
<dbReference type="RefSeq" id="WP_076340534.1">
    <property type="nucleotide sequence ID" value="NZ_CAPDDE010000095.1"/>
</dbReference>
<dbReference type="GO" id="GO:0005829">
    <property type="term" value="C:cytosol"/>
    <property type="evidence" value="ECO:0007669"/>
    <property type="project" value="TreeGrafter"/>
</dbReference>
<dbReference type="GO" id="GO:0006014">
    <property type="term" value="P:D-ribose metabolic process"/>
    <property type="evidence" value="ECO:0007669"/>
    <property type="project" value="TreeGrafter"/>
</dbReference>
<dbReference type="CDD" id="cd01398">
    <property type="entry name" value="RPI_A"/>
    <property type="match status" value="1"/>
</dbReference>